<feature type="region of interest" description="Disordered" evidence="1">
    <location>
        <begin position="641"/>
        <end position="665"/>
    </location>
</feature>
<dbReference type="InterPro" id="IPR012334">
    <property type="entry name" value="Pectin_lyas_fold"/>
</dbReference>
<dbReference type="AlphaFoldDB" id="A0A259TUQ8"/>
<evidence type="ECO:0000313" key="4">
    <source>
        <dbReference type="Proteomes" id="UP000216446"/>
    </source>
</evidence>
<comment type="caution">
    <text evidence="3">The sequence shown here is derived from an EMBL/GenBank/DDBJ whole genome shotgun (WGS) entry which is preliminary data.</text>
</comment>
<keyword evidence="4" id="KW-1185">Reference proteome</keyword>
<dbReference type="EMBL" id="MQWB01000010">
    <property type="protein sequence ID" value="OZC01473.1"/>
    <property type="molecule type" value="Genomic_DNA"/>
</dbReference>
<accession>A0A259TUQ8</accession>
<organism evidence="3 4">
    <name type="scientific">Rubricoccus marinus</name>
    <dbReference type="NCBI Taxonomy" id="716817"/>
    <lineage>
        <taxon>Bacteria</taxon>
        <taxon>Pseudomonadati</taxon>
        <taxon>Rhodothermota</taxon>
        <taxon>Rhodothermia</taxon>
        <taxon>Rhodothermales</taxon>
        <taxon>Rubricoccaceae</taxon>
        <taxon>Rubricoccus</taxon>
    </lineage>
</organism>
<evidence type="ECO:0000256" key="1">
    <source>
        <dbReference type="SAM" id="MobiDB-lite"/>
    </source>
</evidence>
<dbReference type="Gene3D" id="2.160.20.10">
    <property type="entry name" value="Single-stranded right-handed beta-helix, Pectin lyase-like"/>
    <property type="match status" value="1"/>
</dbReference>
<dbReference type="Pfam" id="PF13229">
    <property type="entry name" value="Beta_helix"/>
    <property type="match status" value="1"/>
</dbReference>
<evidence type="ECO:0000313" key="3">
    <source>
        <dbReference type="EMBL" id="OZC01473.1"/>
    </source>
</evidence>
<dbReference type="InParanoid" id="A0A259TUQ8"/>
<dbReference type="InterPro" id="IPR011050">
    <property type="entry name" value="Pectin_lyase_fold/virulence"/>
</dbReference>
<proteinExistence type="predicted"/>
<gene>
    <name evidence="3" type="ORF">BSZ36_17505</name>
</gene>
<dbReference type="SUPFAM" id="SSF51126">
    <property type="entry name" value="Pectin lyase-like"/>
    <property type="match status" value="1"/>
</dbReference>
<sequence length="920" mass="97453">MYGVKVDNGKSGSWNDWQSIDRIKDNVDLWAHEFGHDTWGPHLAYFRDNRVPSSETSSESANRDQNGFGLMVSTDSRSRRYEAVAPLLSAFEREVINLKFGLQGSSKWIQCQSLTSSGTYSVSDLFTTGGCYRLGLGTLPTSAPRYGNGEQGLYISNVQRTTYFGERHPRSYAGANGCTTTQWGLPVTGLMIERAAYAGSGSGFDNSWSRDMVPSDNDLDEGDHEGDLWRPGVDRQLTPWTVPNVYGYGSLDLVPDEILNLGYFAIDDIRQGTGNGITFDFSTDYTSEPIARVRKDWTITSRTDNLTFNELRVDNGSHLTIRQGVTVTFEGDLFVDSFTTLTVEPGVVLRFGPDSRLIVFGTLDADGATFEAADPAAGWHGVLVASSTSDATISNSSILDVGDASWGVTNPGAAVWIDSGNASVVGTTIRRTAAPGKAIGIKVVGASSESEIRDNDLLDLTFDGIVLDNYAATRLVQNRVLGVARHGLVAGYNTDAWVHPIIGSNRGNEFFDNAGVGVAAVSNAELRFAEYYYPRYGGHHNNGFNSADSNLDGGVFAKTGGSVSAGSVTNENFRRNRFVGNTGFDVRARGSGTSVVAVCDWWGSPTPPFATSELNGGYVDESKWLLEDPYVNPNAACVSQAPSMKSSGAGARASAASPSPLGRAEGAAFEDPASALADIAAAVAAGGREAAPAVTLAASMARRDAPGAREAVEAYARHRADPVRRAAQKALVGLLHRDGDVDGALRLTEDLMGGDLDDRAAALTARVYLLSDLGDERGAQAALETLREHEQGAIEADLAAAYLSSLGVEPSTKGATAEAAAPSALEVQATEASLSPVRPNPTRGGAHVSFVVLDGATAQLGVFDVLGREVGALGSPVRGSGAQTVEIPAGLAPGVYVLRLTVETADGRTETHARRFTVTR</sequence>
<reference evidence="3 4" key="1">
    <citation type="submission" date="2016-11" db="EMBL/GenBank/DDBJ databases">
        <title>Study of marine rhodopsin-containing bacteria.</title>
        <authorList>
            <person name="Yoshizawa S."/>
            <person name="Kumagai Y."/>
            <person name="Kogure K."/>
        </authorList>
    </citation>
    <scope>NUCLEOTIDE SEQUENCE [LARGE SCALE GENOMIC DNA]</scope>
    <source>
        <strain evidence="3 4">SG-29</strain>
    </source>
</reference>
<protein>
    <recommendedName>
        <fullName evidence="2">Right handed beta helix domain-containing protein</fullName>
    </recommendedName>
</protein>
<feature type="domain" description="Right handed beta helix" evidence="2">
    <location>
        <begin position="378"/>
        <end position="525"/>
    </location>
</feature>
<evidence type="ECO:0000259" key="2">
    <source>
        <dbReference type="Pfam" id="PF13229"/>
    </source>
</evidence>
<name>A0A259TUQ8_9BACT</name>
<dbReference type="Proteomes" id="UP000216446">
    <property type="component" value="Unassembled WGS sequence"/>
</dbReference>
<dbReference type="InterPro" id="IPR039448">
    <property type="entry name" value="Beta_helix"/>
</dbReference>
<feature type="compositionally biased region" description="Low complexity" evidence="1">
    <location>
        <begin position="646"/>
        <end position="664"/>
    </location>
</feature>